<evidence type="ECO:0000313" key="4">
    <source>
        <dbReference type="EMBL" id="PTB72726.1"/>
    </source>
</evidence>
<comment type="similarity">
    <text evidence="1 2">Belongs to the glycosyl hydrolase 12 (cellulase H) family.</text>
</comment>
<keyword evidence="3" id="KW-0732">Signal</keyword>
<dbReference type="Proteomes" id="UP000240760">
    <property type="component" value="Unassembled WGS sequence"/>
</dbReference>
<dbReference type="Gene3D" id="2.60.120.180">
    <property type="match status" value="2"/>
</dbReference>
<dbReference type="InterPro" id="IPR013320">
    <property type="entry name" value="ConA-like_dom_sf"/>
</dbReference>
<organism evidence="4 5">
    <name type="scientific">Trichoderma longibrachiatum ATCC 18648</name>
    <dbReference type="NCBI Taxonomy" id="983965"/>
    <lineage>
        <taxon>Eukaryota</taxon>
        <taxon>Fungi</taxon>
        <taxon>Dikarya</taxon>
        <taxon>Ascomycota</taxon>
        <taxon>Pezizomycotina</taxon>
        <taxon>Sordariomycetes</taxon>
        <taxon>Hypocreomycetidae</taxon>
        <taxon>Hypocreales</taxon>
        <taxon>Hypocreaceae</taxon>
        <taxon>Trichoderma</taxon>
    </lineage>
</organism>
<dbReference type="GO" id="GO:0000272">
    <property type="term" value="P:polysaccharide catabolic process"/>
    <property type="evidence" value="ECO:0007669"/>
    <property type="project" value="UniProtKB-KW"/>
</dbReference>
<keyword evidence="2" id="KW-0119">Carbohydrate metabolism</keyword>
<keyword evidence="2" id="KW-0624">Polysaccharide degradation</keyword>
<evidence type="ECO:0000256" key="1">
    <source>
        <dbReference type="ARBA" id="ARBA00005519"/>
    </source>
</evidence>
<protein>
    <submittedName>
        <fullName evidence="4">Glycoside hydrolase family 12 protein</fullName>
    </submittedName>
</protein>
<proteinExistence type="inferred from homology"/>
<gene>
    <name evidence="4" type="ORF">M440DRAFT_1394562</name>
</gene>
<reference evidence="4 5" key="1">
    <citation type="submission" date="2016-07" db="EMBL/GenBank/DDBJ databases">
        <title>Multiple horizontal gene transfer events from other fungi enriched the ability of initially mycotrophic Trichoderma (Ascomycota) to feed on dead plant biomass.</title>
        <authorList>
            <consortium name="DOE Joint Genome Institute"/>
            <person name="Aerts A."/>
            <person name="Atanasova L."/>
            <person name="Chenthamara K."/>
            <person name="Zhang J."/>
            <person name="Grujic M."/>
            <person name="Henrissat B."/>
            <person name="Kuo A."/>
            <person name="Salamov A."/>
            <person name="Lipzen A."/>
            <person name="Labutti K."/>
            <person name="Barry K."/>
            <person name="Miao Y."/>
            <person name="Rahimi M.J."/>
            <person name="Shen Q."/>
            <person name="Grigoriev I.V."/>
            <person name="Kubicek C.P."/>
            <person name="Druzhinina I.S."/>
        </authorList>
    </citation>
    <scope>NUCLEOTIDE SEQUENCE [LARGE SCALE GENOMIC DNA]</scope>
    <source>
        <strain evidence="4 5">ATCC 18648</strain>
    </source>
</reference>
<dbReference type="EMBL" id="KZ679140">
    <property type="protein sequence ID" value="PTB72726.1"/>
    <property type="molecule type" value="Genomic_DNA"/>
</dbReference>
<dbReference type="GO" id="GO:0008810">
    <property type="term" value="F:cellulase activity"/>
    <property type="evidence" value="ECO:0007669"/>
    <property type="project" value="InterPro"/>
</dbReference>
<dbReference type="InterPro" id="IPR013319">
    <property type="entry name" value="GH11/12"/>
</dbReference>
<dbReference type="PANTHER" id="PTHR34002:SF10">
    <property type="entry name" value="PUTATIVE-RELATED"/>
    <property type="match status" value="1"/>
</dbReference>
<dbReference type="Pfam" id="PF01670">
    <property type="entry name" value="Glyco_hydro_12"/>
    <property type="match status" value="2"/>
</dbReference>
<dbReference type="AlphaFoldDB" id="A0A2T4BU02"/>
<sequence>MKLIHVLPALIPAALAQTSCDQYAVFTGSDYIVSNNLWGQSAGSGFGCVTAESLSGSASWHADWQWSGGQNNVKSYQNSQIPIPQKRTVNSISSMPTTASWSYTGSDIRANVAYDLFTAANPNHVTYSGDYELMICWTLYYGYNGAMQVYSFVAQTNTTSYSGDVKNFFNYLRDNKGYNAAGQYVLSYQFGTEPFTGSGTLNVASWTASIN</sequence>
<feature type="chain" id="PRO_5015543474" evidence="3">
    <location>
        <begin position="17"/>
        <end position="211"/>
    </location>
</feature>
<dbReference type="PANTHER" id="PTHR34002">
    <property type="entry name" value="BLR1656 PROTEIN"/>
    <property type="match status" value="1"/>
</dbReference>
<accession>A0A2T4BU02</accession>
<keyword evidence="2" id="KW-0326">Glycosidase</keyword>
<evidence type="ECO:0000313" key="5">
    <source>
        <dbReference type="Proteomes" id="UP000240760"/>
    </source>
</evidence>
<dbReference type="InterPro" id="IPR002594">
    <property type="entry name" value="GH12"/>
</dbReference>
<dbReference type="STRING" id="983965.A0A2T4BU02"/>
<name>A0A2T4BU02_TRILO</name>
<dbReference type="SUPFAM" id="SSF49899">
    <property type="entry name" value="Concanavalin A-like lectins/glucanases"/>
    <property type="match status" value="1"/>
</dbReference>
<dbReference type="OrthoDB" id="89349at2759"/>
<evidence type="ECO:0000256" key="2">
    <source>
        <dbReference type="RuleBase" id="RU361163"/>
    </source>
</evidence>
<feature type="signal peptide" evidence="3">
    <location>
        <begin position="1"/>
        <end position="16"/>
    </location>
</feature>
<keyword evidence="2 4" id="KW-0378">Hydrolase</keyword>
<keyword evidence="5" id="KW-1185">Reference proteome</keyword>
<evidence type="ECO:0000256" key="3">
    <source>
        <dbReference type="SAM" id="SignalP"/>
    </source>
</evidence>